<dbReference type="SUPFAM" id="SSF54928">
    <property type="entry name" value="RNA-binding domain, RBD"/>
    <property type="match status" value="1"/>
</dbReference>
<sequence length="502" mass="56080">MGTKKGRNGQFYAFIRFQRVNDIANMEKKLNGVRLNGRALAVNLAKYERKEGRKVVKTYWSRMQTQQTTMKGNLRDHSSFVEVTNPADAKKLMENEERWKESLKWIKWRDQVDLSFERVSWLRIMGLPLKLWSTCNFSIIAEKFGKIIDPFDDFHHRIDLSCVKIGIRTDRCDRINEVIVPADGRNLIKVGLIEFDEDWFPFRFDSSEDYYESNDVSEDKLNGDEEDDEGISDTWMANEEPEIEDGEIVIETNTTDDGYVGSVPKNSNGRAGSPSGFVDGIMTAGVDPAPVGGVDEGDLRGQGEVEESETVKPMEDEPVHGELGTLKVNDNPLTDHHNGGGNIVPSDTCSGPHSSVRIGLQDNSTPVRYFGPFRSCIHVNSYNIVDQFSGHSGSAKKCKRYAQEHMLGGADLTNPTIPLSLSTAEFNLAPHRPRMCSSTTSIDLNRCASKDNQRSEVSDSSSSSHELTKTVEVGNEVGFAINDEDPILKEVMEEAGEKIVAQ</sequence>
<feature type="compositionally biased region" description="Basic and acidic residues" evidence="1">
    <location>
        <begin position="297"/>
        <end position="317"/>
    </location>
</feature>
<organism evidence="2 3">
    <name type="scientific">Lactuca virosa</name>
    <dbReference type="NCBI Taxonomy" id="75947"/>
    <lineage>
        <taxon>Eukaryota</taxon>
        <taxon>Viridiplantae</taxon>
        <taxon>Streptophyta</taxon>
        <taxon>Embryophyta</taxon>
        <taxon>Tracheophyta</taxon>
        <taxon>Spermatophyta</taxon>
        <taxon>Magnoliopsida</taxon>
        <taxon>eudicotyledons</taxon>
        <taxon>Gunneridae</taxon>
        <taxon>Pentapetalae</taxon>
        <taxon>asterids</taxon>
        <taxon>campanulids</taxon>
        <taxon>Asterales</taxon>
        <taxon>Asteraceae</taxon>
        <taxon>Cichorioideae</taxon>
        <taxon>Cichorieae</taxon>
        <taxon>Lactucinae</taxon>
        <taxon>Lactuca</taxon>
    </lineage>
</organism>
<dbReference type="InterPro" id="IPR035979">
    <property type="entry name" value="RBD_domain_sf"/>
</dbReference>
<keyword evidence="3" id="KW-1185">Reference proteome</keyword>
<reference evidence="2 3" key="1">
    <citation type="submission" date="2022-01" db="EMBL/GenBank/DDBJ databases">
        <authorList>
            <person name="Xiong W."/>
            <person name="Schranz E."/>
        </authorList>
    </citation>
    <scope>NUCLEOTIDE SEQUENCE [LARGE SCALE GENOMIC DNA]</scope>
</reference>
<evidence type="ECO:0008006" key="4">
    <source>
        <dbReference type="Google" id="ProtNLM"/>
    </source>
</evidence>
<dbReference type="PANTHER" id="PTHR34427:SF5">
    <property type="entry name" value="DUF4283 DOMAIN-CONTAINING PROTEIN"/>
    <property type="match status" value="1"/>
</dbReference>
<dbReference type="AlphaFoldDB" id="A0AAU9MZ48"/>
<dbReference type="GO" id="GO:0003676">
    <property type="term" value="F:nucleic acid binding"/>
    <property type="evidence" value="ECO:0007669"/>
    <property type="project" value="InterPro"/>
</dbReference>
<dbReference type="Proteomes" id="UP001157418">
    <property type="component" value="Unassembled WGS sequence"/>
</dbReference>
<protein>
    <recommendedName>
        <fullName evidence="4">RRM domain-containing protein</fullName>
    </recommendedName>
</protein>
<evidence type="ECO:0000313" key="2">
    <source>
        <dbReference type="EMBL" id="CAH1431072.1"/>
    </source>
</evidence>
<accession>A0AAU9MZ48</accession>
<feature type="region of interest" description="Disordered" evidence="1">
    <location>
        <begin position="450"/>
        <end position="469"/>
    </location>
</feature>
<dbReference type="EMBL" id="CAKMRJ010003334">
    <property type="protein sequence ID" value="CAH1431072.1"/>
    <property type="molecule type" value="Genomic_DNA"/>
</dbReference>
<evidence type="ECO:0000313" key="3">
    <source>
        <dbReference type="Proteomes" id="UP001157418"/>
    </source>
</evidence>
<feature type="region of interest" description="Disordered" evidence="1">
    <location>
        <begin position="214"/>
        <end position="234"/>
    </location>
</feature>
<feature type="region of interest" description="Disordered" evidence="1">
    <location>
        <begin position="255"/>
        <end position="317"/>
    </location>
</feature>
<evidence type="ECO:0000256" key="1">
    <source>
        <dbReference type="SAM" id="MobiDB-lite"/>
    </source>
</evidence>
<gene>
    <name evidence="2" type="ORF">LVIROSA_LOCUS17802</name>
</gene>
<comment type="caution">
    <text evidence="2">The sequence shown here is derived from an EMBL/GenBank/DDBJ whole genome shotgun (WGS) entry which is preliminary data.</text>
</comment>
<name>A0AAU9MZ48_9ASTR</name>
<proteinExistence type="predicted"/>
<dbReference type="PANTHER" id="PTHR34427">
    <property type="entry name" value="DUF4283 DOMAIN PROTEIN"/>
    <property type="match status" value="1"/>
</dbReference>